<evidence type="ECO:0000256" key="9">
    <source>
        <dbReference type="ARBA" id="ARBA00023040"/>
    </source>
</evidence>
<evidence type="ECO:0000256" key="11">
    <source>
        <dbReference type="ARBA" id="ARBA00023157"/>
    </source>
</evidence>
<protein>
    <recommendedName>
        <fullName evidence="17">G-protein coupled receptors family 1 profile domain-containing protein</fullName>
    </recommendedName>
</protein>
<gene>
    <name evidence="18" type="ORF">AFUS01_LOCUS13938</name>
</gene>
<dbReference type="PROSITE" id="PS00238">
    <property type="entry name" value="OPSIN"/>
    <property type="match status" value="1"/>
</dbReference>
<proteinExistence type="inferred from homology"/>
<keyword evidence="14" id="KW-0807">Transducer</keyword>
<feature type="transmembrane region" description="Helical" evidence="16">
    <location>
        <begin position="48"/>
        <end position="76"/>
    </location>
</feature>
<dbReference type="InterPro" id="IPR027430">
    <property type="entry name" value="Retinal_BS"/>
</dbReference>
<keyword evidence="8" id="KW-0157">Chromophore</keyword>
<evidence type="ECO:0000259" key="17">
    <source>
        <dbReference type="PROSITE" id="PS50262"/>
    </source>
</evidence>
<comment type="similarity">
    <text evidence="2">Belongs to the G-protein coupled receptor 1 family.</text>
</comment>
<dbReference type="Proteomes" id="UP000708208">
    <property type="component" value="Unassembled WGS sequence"/>
</dbReference>
<dbReference type="PROSITE" id="PS50262">
    <property type="entry name" value="G_PROTEIN_RECEP_F1_2"/>
    <property type="match status" value="1"/>
</dbReference>
<feature type="transmembrane region" description="Helical" evidence="16">
    <location>
        <begin position="125"/>
        <end position="147"/>
    </location>
</feature>
<organism evidence="18 19">
    <name type="scientific">Allacma fusca</name>
    <dbReference type="NCBI Taxonomy" id="39272"/>
    <lineage>
        <taxon>Eukaryota</taxon>
        <taxon>Metazoa</taxon>
        <taxon>Ecdysozoa</taxon>
        <taxon>Arthropoda</taxon>
        <taxon>Hexapoda</taxon>
        <taxon>Collembola</taxon>
        <taxon>Symphypleona</taxon>
        <taxon>Sminthuridae</taxon>
        <taxon>Allacma</taxon>
    </lineage>
</organism>
<evidence type="ECO:0000313" key="18">
    <source>
        <dbReference type="EMBL" id="CAG7724951.1"/>
    </source>
</evidence>
<accession>A0A8J2P4A0</accession>
<evidence type="ECO:0000256" key="7">
    <source>
        <dbReference type="ARBA" id="ARBA00022989"/>
    </source>
</evidence>
<evidence type="ECO:0000256" key="12">
    <source>
        <dbReference type="ARBA" id="ARBA00023170"/>
    </source>
</evidence>
<dbReference type="InterPro" id="IPR050125">
    <property type="entry name" value="GPCR_opsins"/>
</dbReference>
<keyword evidence="6" id="KW-0681">Retinal protein</keyword>
<keyword evidence="13" id="KW-0325">Glycoprotein</keyword>
<keyword evidence="5 16" id="KW-0812">Transmembrane</keyword>
<keyword evidence="10 16" id="KW-0472">Membrane</keyword>
<evidence type="ECO:0000256" key="10">
    <source>
        <dbReference type="ARBA" id="ARBA00023136"/>
    </source>
</evidence>
<dbReference type="OrthoDB" id="9996086at2759"/>
<evidence type="ECO:0000313" key="19">
    <source>
        <dbReference type="Proteomes" id="UP000708208"/>
    </source>
</evidence>
<dbReference type="FunFam" id="1.20.1070.10:FF:000044">
    <property type="entry name" value="Opsin, ultraviolet-sensitive"/>
    <property type="match status" value="1"/>
</dbReference>
<keyword evidence="3" id="KW-0600">Photoreceptor protein</keyword>
<evidence type="ECO:0000256" key="2">
    <source>
        <dbReference type="ARBA" id="ARBA00010663"/>
    </source>
</evidence>
<evidence type="ECO:0000256" key="4">
    <source>
        <dbReference type="ARBA" id="ARBA00022606"/>
    </source>
</evidence>
<evidence type="ECO:0000256" key="15">
    <source>
        <dbReference type="ARBA" id="ARBA00023305"/>
    </source>
</evidence>
<keyword evidence="15" id="KW-0844">Vision</keyword>
<dbReference type="SUPFAM" id="SSF81321">
    <property type="entry name" value="Family A G protein-coupled receptor-like"/>
    <property type="match status" value="1"/>
</dbReference>
<evidence type="ECO:0000256" key="1">
    <source>
        <dbReference type="ARBA" id="ARBA00004141"/>
    </source>
</evidence>
<evidence type="ECO:0000256" key="13">
    <source>
        <dbReference type="ARBA" id="ARBA00023180"/>
    </source>
</evidence>
<dbReference type="GO" id="GO:0009881">
    <property type="term" value="F:photoreceptor activity"/>
    <property type="evidence" value="ECO:0007669"/>
    <property type="project" value="UniProtKB-KW"/>
</dbReference>
<keyword evidence="19" id="KW-1185">Reference proteome</keyword>
<dbReference type="GO" id="GO:0007601">
    <property type="term" value="P:visual perception"/>
    <property type="evidence" value="ECO:0007669"/>
    <property type="project" value="UniProtKB-KW"/>
</dbReference>
<feature type="transmembrane region" description="Helical" evidence="16">
    <location>
        <begin position="88"/>
        <end position="105"/>
    </location>
</feature>
<keyword evidence="9" id="KW-0297">G-protein coupled receptor</keyword>
<evidence type="ECO:0000256" key="5">
    <source>
        <dbReference type="ARBA" id="ARBA00022692"/>
    </source>
</evidence>
<reference evidence="18" key="1">
    <citation type="submission" date="2021-06" db="EMBL/GenBank/DDBJ databases">
        <authorList>
            <person name="Hodson N. C."/>
            <person name="Mongue J. A."/>
            <person name="Jaron S. K."/>
        </authorList>
    </citation>
    <scope>NUCLEOTIDE SEQUENCE</scope>
</reference>
<name>A0A8J2P4A0_9HEXA</name>
<dbReference type="GO" id="GO:0016020">
    <property type="term" value="C:membrane"/>
    <property type="evidence" value="ECO:0007669"/>
    <property type="project" value="UniProtKB-SubCell"/>
</dbReference>
<comment type="caution">
    <text evidence="18">The sequence shown here is derived from an EMBL/GenBank/DDBJ whole genome shotgun (WGS) entry which is preliminary data.</text>
</comment>
<dbReference type="CDD" id="cd15079">
    <property type="entry name" value="7tmA_photoreceptors_insect"/>
    <property type="match status" value="1"/>
</dbReference>
<evidence type="ECO:0000256" key="16">
    <source>
        <dbReference type="SAM" id="Phobius"/>
    </source>
</evidence>
<evidence type="ECO:0000256" key="3">
    <source>
        <dbReference type="ARBA" id="ARBA00022543"/>
    </source>
</evidence>
<keyword evidence="11" id="KW-1015">Disulfide bond</keyword>
<dbReference type="GO" id="GO:0004930">
    <property type="term" value="F:G protein-coupled receptor activity"/>
    <property type="evidence" value="ECO:0007669"/>
    <property type="project" value="UniProtKB-KW"/>
</dbReference>
<dbReference type="Pfam" id="PF00001">
    <property type="entry name" value="7tm_1"/>
    <property type="match status" value="1"/>
</dbReference>
<feature type="transmembrane region" description="Helical" evidence="16">
    <location>
        <begin position="214"/>
        <end position="239"/>
    </location>
</feature>
<sequence>MDFSQARAEALYNPLEVKDGTTLKDYLPPDIVEMLHPHWHSFPPENPLVYYVLALIYVIGGLVSIFGNLLVLYIFLKYATLRTPSNMLVMNLALCDLMIMVSLIPENIVSFLMGGVWQFGDAACQIHAFCGSLFGYGQISTLVFIAYDRFNVIVRGFNATPLTFCRVMVILLFVWLYASFWAIGPMVGYGSYALDGIVASCSYGYMDQSFTNTAYILGCFVAAFILPLVIIILCYFFIVRAVCAHEKGMREQAKKMNVASLKSNDDAQKTSAEIRIAKVAIINISLWVIAWTPFAAVCLAGVLGDQKGLTPLVTSIPALFAKTSCIYNPIIYAISHPKYRQCLQQSLPWLCINEPNKDNQSTATGATKVQQEDA</sequence>
<dbReference type="EMBL" id="CAJVCH010115608">
    <property type="protein sequence ID" value="CAG7724951.1"/>
    <property type="molecule type" value="Genomic_DNA"/>
</dbReference>
<dbReference type="InterPro" id="IPR000276">
    <property type="entry name" value="GPCR_Rhodpsn"/>
</dbReference>
<feature type="transmembrane region" description="Helical" evidence="16">
    <location>
        <begin position="159"/>
        <end position="183"/>
    </location>
</feature>
<evidence type="ECO:0000256" key="8">
    <source>
        <dbReference type="ARBA" id="ARBA00022991"/>
    </source>
</evidence>
<evidence type="ECO:0000256" key="14">
    <source>
        <dbReference type="ARBA" id="ARBA00023224"/>
    </source>
</evidence>
<feature type="domain" description="G-protein coupled receptors family 1 profile" evidence="17">
    <location>
        <begin position="67"/>
        <end position="332"/>
    </location>
</feature>
<keyword evidence="12" id="KW-0675">Receptor</keyword>
<evidence type="ECO:0000256" key="6">
    <source>
        <dbReference type="ARBA" id="ARBA00022925"/>
    </source>
</evidence>
<keyword evidence="4" id="KW-0716">Sensory transduction</keyword>
<feature type="transmembrane region" description="Helical" evidence="16">
    <location>
        <begin position="315"/>
        <end position="334"/>
    </location>
</feature>
<keyword evidence="7 16" id="KW-1133">Transmembrane helix</keyword>
<dbReference type="AlphaFoldDB" id="A0A8J2P4A0"/>
<dbReference type="PANTHER" id="PTHR24240">
    <property type="entry name" value="OPSIN"/>
    <property type="match status" value="1"/>
</dbReference>
<dbReference type="InterPro" id="IPR017452">
    <property type="entry name" value="GPCR_Rhodpsn_7TM"/>
</dbReference>
<comment type="subcellular location">
    <subcellularLocation>
        <location evidence="1">Membrane</location>
        <topology evidence="1">Multi-pass membrane protein</topology>
    </subcellularLocation>
</comment>
<feature type="transmembrane region" description="Helical" evidence="16">
    <location>
        <begin position="279"/>
        <end position="303"/>
    </location>
</feature>
<dbReference type="SMART" id="SM01381">
    <property type="entry name" value="7TM_GPCR_Srsx"/>
    <property type="match status" value="1"/>
</dbReference>
<dbReference type="GO" id="GO:0007602">
    <property type="term" value="P:phototransduction"/>
    <property type="evidence" value="ECO:0007669"/>
    <property type="project" value="UniProtKB-KW"/>
</dbReference>